<evidence type="ECO:0000313" key="2">
    <source>
        <dbReference type="EMBL" id="GMS99985.1"/>
    </source>
</evidence>
<keyword evidence="1" id="KW-0732">Signal</keyword>
<feature type="non-terminal residue" evidence="2">
    <location>
        <position position="1"/>
    </location>
</feature>
<proteinExistence type="predicted"/>
<evidence type="ECO:0000313" key="3">
    <source>
        <dbReference type="Proteomes" id="UP001432027"/>
    </source>
</evidence>
<feature type="signal peptide" evidence="1">
    <location>
        <begin position="1"/>
        <end position="28"/>
    </location>
</feature>
<comment type="caution">
    <text evidence="2">The sequence shown here is derived from an EMBL/GenBank/DDBJ whole genome shotgun (WGS) entry which is preliminary data.</text>
</comment>
<sequence length="95" mass="10469">PTHTSRMTSSSSLALICLVTLAVTLVSAWPADAAAARPLLTPAEREYLKELLAERDFVLTNPAKARRSPGDEGFDFTSALRSIDNIQKPRFGRRR</sequence>
<evidence type="ECO:0000256" key="1">
    <source>
        <dbReference type="SAM" id="SignalP"/>
    </source>
</evidence>
<protein>
    <submittedName>
        <fullName evidence="2">Uncharacterized protein</fullName>
    </submittedName>
</protein>
<keyword evidence="3" id="KW-1185">Reference proteome</keyword>
<name>A0AAV5TZG0_9BILA</name>
<gene>
    <name evidence="2" type="ORF">PENTCL1PPCAC_22160</name>
</gene>
<dbReference type="AlphaFoldDB" id="A0AAV5TZG0"/>
<accession>A0AAV5TZG0</accession>
<reference evidence="2" key="1">
    <citation type="submission" date="2023-10" db="EMBL/GenBank/DDBJ databases">
        <title>Genome assembly of Pristionchus species.</title>
        <authorList>
            <person name="Yoshida K."/>
            <person name="Sommer R.J."/>
        </authorList>
    </citation>
    <scope>NUCLEOTIDE SEQUENCE</scope>
    <source>
        <strain evidence="2">RS0144</strain>
    </source>
</reference>
<feature type="chain" id="PRO_5043484443" evidence="1">
    <location>
        <begin position="29"/>
        <end position="95"/>
    </location>
</feature>
<dbReference type="EMBL" id="BTSX01000005">
    <property type="protein sequence ID" value="GMS99985.1"/>
    <property type="molecule type" value="Genomic_DNA"/>
</dbReference>
<dbReference type="Proteomes" id="UP001432027">
    <property type="component" value="Unassembled WGS sequence"/>
</dbReference>
<organism evidence="2 3">
    <name type="scientific">Pristionchus entomophagus</name>
    <dbReference type="NCBI Taxonomy" id="358040"/>
    <lineage>
        <taxon>Eukaryota</taxon>
        <taxon>Metazoa</taxon>
        <taxon>Ecdysozoa</taxon>
        <taxon>Nematoda</taxon>
        <taxon>Chromadorea</taxon>
        <taxon>Rhabditida</taxon>
        <taxon>Rhabditina</taxon>
        <taxon>Diplogasteromorpha</taxon>
        <taxon>Diplogasteroidea</taxon>
        <taxon>Neodiplogasteridae</taxon>
        <taxon>Pristionchus</taxon>
    </lineage>
</organism>